<feature type="transmembrane region" description="Helical" evidence="8">
    <location>
        <begin position="286"/>
        <end position="304"/>
    </location>
</feature>
<evidence type="ECO:0000256" key="1">
    <source>
        <dbReference type="ARBA" id="ARBA00004651"/>
    </source>
</evidence>
<dbReference type="InterPro" id="IPR004812">
    <property type="entry name" value="Efflux_drug-R_Bcr/CmlA"/>
</dbReference>
<feature type="transmembrane region" description="Helical" evidence="8">
    <location>
        <begin position="104"/>
        <end position="125"/>
    </location>
</feature>
<feature type="transmembrane region" description="Helical" evidence="8">
    <location>
        <begin position="221"/>
        <end position="246"/>
    </location>
</feature>
<dbReference type="PROSITE" id="PS50850">
    <property type="entry name" value="MFS"/>
    <property type="match status" value="1"/>
</dbReference>
<accession>A0A7G5EKP1</accession>
<evidence type="ECO:0000256" key="2">
    <source>
        <dbReference type="ARBA" id="ARBA00006236"/>
    </source>
</evidence>
<evidence type="ECO:0000313" key="10">
    <source>
        <dbReference type="EMBL" id="QMV74566.1"/>
    </source>
</evidence>
<evidence type="ECO:0000256" key="3">
    <source>
        <dbReference type="ARBA" id="ARBA00022448"/>
    </source>
</evidence>
<dbReference type="PANTHER" id="PTHR42718">
    <property type="entry name" value="MAJOR FACILITATOR SUPERFAMILY MULTIDRUG TRANSPORTER MFSC"/>
    <property type="match status" value="1"/>
</dbReference>
<evidence type="ECO:0000313" key="11">
    <source>
        <dbReference type="Proteomes" id="UP000515240"/>
    </source>
</evidence>
<dbReference type="GO" id="GO:0005886">
    <property type="term" value="C:plasma membrane"/>
    <property type="evidence" value="ECO:0007669"/>
    <property type="project" value="UniProtKB-SubCell"/>
</dbReference>
<proteinExistence type="inferred from homology"/>
<feature type="transmembrane region" description="Helical" evidence="8">
    <location>
        <begin position="310"/>
        <end position="333"/>
    </location>
</feature>
<feature type="transmembrane region" description="Helical" evidence="8">
    <location>
        <begin position="165"/>
        <end position="184"/>
    </location>
</feature>
<comment type="similarity">
    <text evidence="2 8">Belongs to the major facilitator superfamily. Bcr/CmlA family.</text>
</comment>
<dbReference type="InterPro" id="IPR020846">
    <property type="entry name" value="MFS_dom"/>
</dbReference>
<keyword evidence="11" id="KW-1185">Reference proteome</keyword>
<dbReference type="SUPFAM" id="SSF103473">
    <property type="entry name" value="MFS general substrate transporter"/>
    <property type="match status" value="1"/>
</dbReference>
<dbReference type="Pfam" id="PF07690">
    <property type="entry name" value="MFS_1"/>
    <property type="match status" value="1"/>
</dbReference>
<dbReference type="GO" id="GO:0042910">
    <property type="term" value="F:xenobiotic transmembrane transporter activity"/>
    <property type="evidence" value="ECO:0007669"/>
    <property type="project" value="InterPro"/>
</dbReference>
<evidence type="ECO:0000256" key="5">
    <source>
        <dbReference type="ARBA" id="ARBA00022692"/>
    </source>
</evidence>
<dbReference type="RefSeq" id="WP_182324331.1">
    <property type="nucleotide sequence ID" value="NZ_CP058554.1"/>
</dbReference>
<dbReference type="PANTHER" id="PTHR42718:SF9">
    <property type="entry name" value="MAJOR FACILITATOR SUPERFAMILY MULTIDRUG TRANSPORTER MFSC"/>
    <property type="match status" value="1"/>
</dbReference>
<keyword evidence="6 8" id="KW-1133">Transmembrane helix</keyword>
<evidence type="ECO:0000256" key="8">
    <source>
        <dbReference type="RuleBase" id="RU365088"/>
    </source>
</evidence>
<evidence type="ECO:0000259" key="9">
    <source>
        <dbReference type="PROSITE" id="PS50850"/>
    </source>
</evidence>
<feature type="transmembrane region" description="Helical" evidence="8">
    <location>
        <begin position="48"/>
        <end position="67"/>
    </location>
</feature>
<dbReference type="InterPro" id="IPR011701">
    <property type="entry name" value="MFS"/>
</dbReference>
<dbReference type="Proteomes" id="UP000515240">
    <property type="component" value="Chromosome"/>
</dbReference>
<keyword evidence="5 8" id="KW-0812">Transmembrane</keyword>
<feature type="transmembrane region" description="Helical" evidence="8">
    <location>
        <begin position="79"/>
        <end position="98"/>
    </location>
</feature>
<organism evidence="10 11">
    <name type="scientific">Comamonas piscis</name>
    <dbReference type="NCBI Taxonomy" id="1562974"/>
    <lineage>
        <taxon>Bacteria</taxon>
        <taxon>Pseudomonadati</taxon>
        <taxon>Pseudomonadota</taxon>
        <taxon>Betaproteobacteria</taxon>
        <taxon>Burkholderiales</taxon>
        <taxon>Comamonadaceae</taxon>
        <taxon>Comamonas</taxon>
    </lineage>
</organism>
<feature type="transmembrane region" description="Helical" evidence="8">
    <location>
        <begin position="345"/>
        <end position="366"/>
    </location>
</feature>
<dbReference type="EMBL" id="CP058554">
    <property type="protein sequence ID" value="QMV74566.1"/>
    <property type="molecule type" value="Genomic_DNA"/>
</dbReference>
<comment type="subcellular location">
    <subcellularLocation>
        <location evidence="8">Cell inner membrane</location>
        <topology evidence="8">Multi-pass membrane protein</topology>
    </subcellularLocation>
    <subcellularLocation>
        <location evidence="1">Cell membrane</location>
        <topology evidence="1">Multi-pass membrane protein</topology>
    </subcellularLocation>
</comment>
<keyword evidence="4" id="KW-1003">Cell membrane</keyword>
<dbReference type="Gene3D" id="1.20.1720.10">
    <property type="entry name" value="Multidrug resistance protein D"/>
    <property type="match status" value="1"/>
</dbReference>
<dbReference type="NCBIfam" id="TIGR00710">
    <property type="entry name" value="efflux_Bcr_CflA"/>
    <property type="match status" value="1"/>
</dbReference>
<keyword evidence="3 8" id="KW-0813">Transport</keyword>
<evidence type="ECO:0000256" key="7">
    <source>
        <dbReference type="ARBA" id="ARBA00023136"/>
    </source>
</evidence>
<feature type="transmembrane region" description="Helical" evidence="8">
    <location>
        <begin position="137"/>
        <end position="159"/>
    </location>
</feature>
<keyword evidence="8" id="KW-0997">Cell inner membrane</keyword>
<name>A0A7G5EKP1_9BURK</name>
<reference evidence="10 11" key="1">
    <citation type="journal article" date="2020" name="G3 (Bethesda)">
        <title>CeMbio - The Caenorhabditis elegans Microbiome Resource.</title>
        <authorList>
            <person name="Dirksen P."/>
            <person name="Assie A."/>
            <person name="Zimmermann J."/>
            <person name="Zhang F."/>
            <person name="Tietje A.M."/>
            <person name="Marsh S.A."/>
            <person name="Felix M.A."/>
            <person name="Shapira M."/>
            <person name="Kaleta C."/>
            <person name="Schulenburg H."/>
            <person name="Samuel B."/>
        </authorList>
    </citation>
    <scope>NUCLEOTIDE SEQUENCE [LARGE SCALE GENOMIC DNA]</scope>
    <source>
        <strain evidence="10 11">BIGb0172</strain>
    </source>
</reference>
<feature type="transmembrane region" description="Helical" evidence="8">
    <location>
        <begin position="12"/>
        <end position="28"/>
    </location>
</feature>
<sequence>MQKLSAQKSPVTLTLLFALCTMIGPLGIDTYLPSFHAIGQEFGATPIAVQQTLSVYVFAMATTMLFYGTLSDTFGRRRVLMVSAIGYCITSLAAAFAGSIESLVLMRLVQGLCAGSGMVIVRAMVQDQYQGAEAQRMMALVMMVFGLAPALAPVLGGWLQSHGGWRYSFYFLSGFGALLALLIWRQLPETLPPERRTPLKLKVIAGNYLQALRNRKFRTMLIGLALMAGANSIYISSAAEFVMTILGMDETSLGWLFIPLIAGTMLGSAVSSMFARRIPPTVQKRIGYACLLVACACNLLYNSLTQQPTVPWAVLPITLYTFGISQLMPILTLEAMGQFPQMRGLASSLQGFSQMMVFTLISALVAPQIFHSGLLLALGLAITVLLGMAVFAWASRMPDARGLGQVV</sequence>
<evidence type="ECO:0000256" key="6">
    <source>
        <dbReference type="ARBA" id="ARBA00022989"/>
    </source>
</evidence>
<keyword evidence="7 8" id="KW-0472">Membrane</keyword>
<dbReference type="KEGG" id="cpis:HS961_17945"/>
<gene>
    <name evidence="10" type="ORF">HS961_17945</name>
</gene>
<protein>
    <recommendedName>
        <fullName evidence="8">Bcr/CflA family efflux transporter</fullName>
    </recommendedName>
</protein>
<feature type="domain" description="Major facilitator superfamily (MFS) profile" evidence="9">
    <location>
        <begin position="13"/>
        <end position="396"/>
    </location>
</feature>
<dbReference type="GO" id="GO:1990961">
    <property type="term" value="P:xenobiotic detoxification by transmembrane export across the plasma membrane"/>
    <property type="evidence" value="ECO:0007669"/>
    <property type="project" value="InterPro"/>
</dbReference>
<feature type="transmembrane region" description="Helical" evidence="8">
    <location>
        <begin position="372"/>
        <end position="394"/>
    </location>
</feature>
<dbReference type="AlphaFoldDB" id="A0A7G5EKP1"/>
<evidence type="ECO:0000256" key="4">
    <source>
        <dbReference type="ARBA" id="ARBA00022475"/>
    </source>
</evidence>
<feature type="transmembrane region" description="Helical" evidence="8">
    <location>
        <begin position="252"/>
        <end position="274"/>
    </location>
</feature>
<dbReference type="CDD" id="cd17320">
    <property type="entry name" value="MFS_MdfA_MDR_like"/>
    <property type="match status" value="1"/>
</dbReference>
<dbReference type="InterPro" id="IPR036259">
    <property type="entry name" value="MFS_trans_sf"/>
</dbReference>